<keyword evidence="6 10" id="KW-1278">Translocase</keyword>
<evidence type="ECO:0000256" key="6">
    <source>
        <dbReference type="ARBA" id="ARBA00022967"/>
    </source>
</evidence>
<dbReference type="EMBL" id="SMGG01000003">
    <property type="protein sequence ID" value="TCK62575.1"/>
    <property type="molecule type" value="Genomic_DNA"/>
</dbReference>
<feature type="transmembrane region" description="Helical" evidence="10">
    <location>
        <begin position="23"/>
        <end position="42"/>
    </location>
</feature>
<reference evidence="11 12" key="1">
    <citation type="submission" date="2019-03" db="EMBL/GenBank/DDBJ databases">
        <title>Genomic Encyclopedia of Type Strains, Phase IV (KMG-IV): sequencing the most valuable type-strain genomes for metagenomic binning, comparative biology and taxonomic classification.</title>
        <authorList>
            <person name="Goeker M."/>
        </authorList>
    </citation>
    <scope>NUCLEOTIDE SEQUENCE [LARGE SCALE GENOMIC DNA]</scope>
    <source>
        <strain evidence="11 12">DSM 24984</strain>
    </source>
</reference>
<keyword evidence="1 10" id="KW-0813">Transport</keyword>
<evidence type="ECO:0000313" key="11">
    <source>
        <dbReference type="EMBL" id="TCK62575.1"/>
    </source>
</evidence>
<evidence type="ECO:0000256" key="4">
    <source>
        <dbReference type="ARBA" id="ARBA00022643"/>
    </source>
</evidence>
<feature type="transmembrane region" description="Helical" evidence="10">
    <location>
        <begin position="189"/>
        <end position="213"/>
    </location>
</feature>
<keyword evidence="3 10" id="KW-0285">Flavoprotein</keyword>
<evidence type="ECO:0000256" key="9">
    <source>
        <dbReference type="ARBA" id="ARBA00023136"/>
    </source>
</evidence>
<keyword evidence="9 10" id="KW-0472">Membrane</keyword>
<keyword evidence="8 10" id="KW-1133">Transmembrane helix</keyword>
<feature type="transmembrane region" description="Helical" evidence="10">
    <location>
        <begin position="94"/>
        <end position="114"/>
    </location>
</feature>
<sequence>MPDRKFLVTFSPHDRNPETTDKVMLTVIIAMLPIIANSVWYYGFYAIKGYVLTSLFCIGFELLFNKISGRPCSLKDNSALLTGLLLAMNMPAAAPWWIMLVGSFVAIIISKQVYGGLGQNPFNPALVARIFLLIAWPVEMTAWIQPTPIIRGFLFDTVSSATPLGTMKSDLLAKGHVVTANLASYTDQLIGNVSGCMGGDGAIFVLIGGLFMMNRKVISWHIPVSFIGSLFLFTGIVWAVNPARTVDPFMHIISGGVMLAAFFMATDYVTSPVIKRAQIVFGIGCGLITGIIRIYGSYPEGTGFAILIMNAFVPLLDKYMRPLSFGEVKK</sequence>
<evidence type="ECO:0000256" key="10">
    <source>
        <dbReference type="HAMAP-Rule" id="MF_00462"/>
    </source>
</evidence>
<protein>
    <recommendedName>
        <fullName evidence="10">Ion-translocating oxidoreductase complex subunit D</fullName>
        <ecNumber evidence="10">7.-.-.-</ecNumber>
    </recommendedName>
    <alternativeName>
        <fullName evidence="10">Rnf electron transport complex subunit D</fullName>
    </alternativeName>
</protein>
<dbReference type="GO" id="GO:0055085">
    <property type="term" value="P:transmembrane transport"/>
    <property type="evidence" value="ECO:0007669"/>
    <property type="project" value="InterPro"/>
</dbReference>
<keyword evidence="12" id="KW-1185">Reference proteome</keyword>
<dbReference type="GO" id="GO:0005886">
    <property type="term" value="C:plasma membrane"/>
    <property type="evidence" value="ECO:0007669"/>
    <property type="project" value="UniProtKB-SubCell"/>
</dbReference>
<dbReference type="Proteomes" id="UP000294614">
    <property type="component" value="Unassembled WGS sequence"/>
</dbReference>
<evidence type="ECO:0000313" key="12">
    <source>
        <dbReference type="Proteomes" id="UP000294614"/>
    </source>
</evidence>
<comment type="function">
    <text evidence="10">Part of a membrane-bound complex that couples electron transfer with translocation of ions across the membrane.</text>
</comment>
<evidence type="ECO:0000256" key="7">
    <source>
        <dbReference type="ARBA" id="ARBA00022982"/>
    </source>
</evidence>
<evidence type="ECO:0000256" key="5">
    <source>
        <dbReference type="ARBA" id="ARBA00022692"/>
    </source>
</evidence>
<dbReference type="PANTHER" id="PTHR30578:SF0">
    <property type="entry name" value="ION-TRANSLOCATING OXIDOREDUCTASE COMPLEX SUBUNIT D"/>
    <property type="match status" value="1"/>
</dbReference>
<dbReference type="PANTHER" id="PTHR30578">
    <property type="entry name" value="ELECTRON TRANSPORT COMPLEX PROTEIN RNFD"/>
    <property type="match status" value="1"/>
</dbReference>
<keyword evidence="10" id="KW-1003">Cell membrane</keyword>
<dbReference type="GO" id="GO:0022900">
    <property type="term" value="P:electron transport chain"/>
    <property type="evidence" value="ECO:0007669"/>
    <property type="project" value="UniProtKB-UniRule"/>
</dbReference>
<feature type="transmembrane region" description="Helical" evidence="10">
    <location>
        <begin position="277"/>
        <end position="296"/>
    </location>
</feature>
<comment type="similarity">
    <text evidence="10">Belongs to the NqrB/RnfD family.</text>
</comment>
<dbReference type="EC" id="7.-.-.-" evidence="10"/>
<dbReference type="AlphaFoldDB" id="A0A4R1KDB0"/>
<feature type="transmembrane region" description="Helical" evidence="10">
    <location>
        <begin position="220"/>
        <end position="240"/>
    </location>
</feature>
<organism evidence="11 12">
    <name type="scientific">Seleniivibrio woodruffii</name>
    <dbReference type="NCBI Taxonomy" id="1078050"/>
    <lineage>
        <taxon>Bacteria</taxon>
        <taxon>Pseudomonadati</taxon>
        <taxon>Deferribacterota</taxon>
        <taxon>Deferribacteres</taxon>
        <taxon>Deferribacterales</taxon>
        <taxon>Geovibrionaceae</taxon>
        <taxon>Seleniivibrio</taxon>
    </lineage>
</organism>
<evidence type="ECO:0000256" key="1">
    <source>
        <dbReference type="ARBA" id="ARBA00022448"/>
    </source>
</evidence>
<comment type="subcellular location">
    <subcellularLocation>
        <location evidence="10">Cell membrane</location>
        <topology evidence="10">Multi-pass membrane protein</topology>
    </subcellularLocation>
</comment>
<keyword evidence="2 10" id="KW-0597">Phosphoprotein</keyword>
<keyword evidence="4 10" id="KW-0288">FMN</keyword>
<dbReference type="HAMAP" id="MF_00462">
    <property type="entry name" value="RsxD_RnfD"/>
    <property type="match status" value="1"/>
</dbReference>
<dbReference type="NCBIfam" id="TIGR01946">
    <property type="entry name" value="rnfD"/>
    <property type="match status" value="1"/>
</dbReference>
<dbReference type="Pfam" id="PF03116">
    <property type="entry name" value="NQR2_RnfD_RnfE"/>
    <property type="match status" value="1"/>
</dbReference>
<dbReference type="InterPro" id="IPR004338">
    <property type="entry name" value="NqrB/RnfD"/>
</dbReference>
<keyword evidence="5 10" id="KW-0812">Transmembrane</keyword>
<keyword evidence="7 10" id="KW-0249">Electron transport</keyword>
<comment type="subunit">
    <text evidence="10">The complex is composed of six subunits: RnfA, RnfB, RnfC, RnfD, RnfE and RnfG.</text>
</comment>
<name>A0A4R1KDB0_9BACT</name>
<dbReference type="RefSeq" id="WP_132872733.1">
    <property type="nucleotide sequence ID" value="NZ_JAJUHT010000004.1"/>
</dbReference>
<evidence type="ECO:0000256" key="3">
    <source>
        <dbReference type="ARBA" id="ARBA00022630"/>
    </source>
</evidence>
<proteinExistence type="inferred from homology"/>
<gene>
    <name evidence="10" type="primary">rnfD</name>
    <name evidence="11" type="ORF">C8D98_1104</name>
</gene>
<dbReference type="InterPro" id="IPR011303">
    <property type="entry name" value="RnfD_bac"/>
</dbReference>
<evidence type="ECO:0000256" key="2">
    <source>
        <dbReference type="ARBA" id="ARBA00022553"/>
    </source>
</evidence>
<comment type="caution">
    <text evidence="11">The sequence shown here is derived from an EMBL/GenBank/DDBJ whole genome shotgun (WGS) entry which is preliminary data.</text>
</comment>
<dbReference type="OrthoDB" id="9776359at2"/>
<accession>A0A4R1KDB0</accession>
<feature type="transmembrane region" description="Helical" evidence="10">
    <location>
        <begin position="252"/>
        <end position="270"/>
    </location>
</feature>
<comment type="cofactor">
    <cofactor evidence="10">
        <name>FMN</name>
        <dbReference type="ChEBI" id="CHEBI:58210"/>
    </cofactor>
</comment>
<feature type="modified residue" description="FMN phosphoryl threonine" evidence="10">
    <location>
        <position position="162"/>
    </location>
</feature>
<feature type="transmembrane region" description="Helical" evidence="10">
    <location>
        <begin position="126"/>
        <end position="144"/>
    </location>
</feature>
<evidence type="ECO:0000256" key="8">
    <source>
        <dbReference type="ARBA" id="ARBA00022989"/>
    </source>
</evidence>